<dbReference type="InterPro" id="IPR004827">
    <property type="entry name" value="bZIP"/>
</dbReference>
<evidence type="ECO:0000256" key="1">
    <source>
        <dbReference type="SAM" id="Coils"/>
    </source>
</evidence>
<sequence>MFMTNVLISSLQAEAEELARRVDALTSENLLLKSEMNELAQNSEKLKMENATLK</sequence>
<name>A0A392RL00_9FABA</name>
<dbReference type="Pfam" id="PF00170">
    <property type="entry name" value="bZIP_1"/>
    <property type="match status" value="1"/>
</dbReference>
<feature type="non-terminal residue" evidence="3">
    <location>
        <position position="54"/>
    </location>
</feature>
<comment type="caution">
    <text evidence="3">The sequence shown here is derived from an EMBL/GenBank/DDBJ whole genome shotgun (WGS) entry which is preliminary data.</text>
</comment>
<reference evidence="3 4" key="1">
    <citation type="journal article" date="2018" name="Front. Plant Sci.">
        <title>Red Clover (Trifolium pratense) and Zigzag Clover (T. medium) - A Picture of Genomic Similarities and Differences.</title>
        <authorList>
            <person name="Dluhosova J."/>
            <person name="Istvanek J."/>
            <person name="Nedelnik J."/>
            <person name="Repkova J."/>
        </authorList>
    </citation>
    <scope>NUCLEOTIDE SEQUENCE [LARGE SCALE GENOMIC DNA]</scope>
    <source>
        <strain evidence="4">cv. 10/8</strain>
        <tissue evidence="3">Leaf</tissue>
    </source>
</reference>
<protein>
    <submittedName>
        <fullName evidence="3">G-box binding factor</fullName>
    </submittedName>
</protein>
<accession>A0A392RL00</accession>
<feature type="coiled-coil region" evidence="1">
    <location>
        <begin position="8"/>
        <end position="49"/>
    </location>
</feature>
<evidence type="ECO:0000313" key="4">
    <source>
        <dbReference type="Proteomes" id="UP000265520"/>
    </source>
</evidence>
<feature type="domain" description="BZIP" evidence="2">
    <location>
        <begin position="12"/>
        <end position="50"/>
    </location>
</feature>
<keyword evidence="1" id="KW-0175">Coiled coil</keyword>
<dbReference type="GO" id="GO:0003700">
    <property type="term" value="F:DNA-binding transcription factor activity"/>
    <property type="evidence" value="ECO:0007669"/>
    <property type="project" value="InterPro"/>
</dbReference>
<dbReference type="Proteomes" id="UP000265520">
    <property type="component" value="Unassembled WGS sequence"/>
</dbReference>
<organism evidence="3 4">
    <name type="scientific">Trifolium medium</name>
    <dbReference type="NCBI Taxonomy" id="97028"/>
    <lineage>
        <taxon>Eukaryota</taxon>
        <taxon>Viridiplantae</taxon>
        <taxon>Streptophyta</taxon>
        <taxon>Embryophyta</taxon>
        <taxon>Tracheophyta</taxon>
        <taxon>Spermatophyta</taxon>
        <taxon>Magnoliopsida</taxon>
        <taxon>eudicotyledons</taxon>
        <taxon>Gunneridae</taxon>
        <taxon>Pentapetalae</taxon>
        <taxon>rosids</taxon>
        <taxon>fabids</taxon>
        <taxon>Fabales</taxon>
        <taxon>Fabaceae</taxon>
        <taxon>Papilionoideae</taxon>
        <taxon>50 kb inversion clade</taxon>
        <taxon>NPAAA clade</taxon>
        <taxon>Hologalegina</taxon>
        <taxon>IRL clade</taxon>
        <taxon>Trifolieae</taxon>
        <taxon>Trifolium</taxon>
    </lineage>
</organism>
<dbReference type="EMBL" id="LXQA010234109">
    <property type="protein sequence ID" value="MCI36470.1"/>
    <property type="molecule type" value="Genomic_DNA"/>
</dbReference>
<evidence type="ECO:0000313" key="3">
    <source>
        <dbReference type="EMBL" id="MCI36470.1"/>
    </source>
</evidence>
<keyword evidence="4" id="KW-1185">Reference proteome</keyword>
<evidence type="ECO:0000259" key="2">
    <source>
        <dbReference type="Pfam" id="PF00170"/>
    </source>
</evidence>
<proteinExistence type="predicted"/>
<dbReference type="AlphaFoldDB" id="A0A392RL00"/>